<name>A0A8H6RCU0_9PEZI</name>
<gene>
    <name evidence="1" type="ORF">HII31_10581</name>
</gene>
<dbReference type="AlphaFoldDB" id="A0A8H6RCU0"/>
<sequence length="429" mass="47776">MFCSFAQRSFKRHSSVPRNLNNTSRELPSISACCHSMFAKLVTAVLLQLQLAATRSVPLSTDPPAGNAALLPPPATPKIVNSHLAQGTTLSGLFFISKDEVDRTYLNKDKQKQFVLADLVGPESSWAMQCQNVPTSDSMKQIAGYLDGARGAKGLAMKNWQFEPVTFDMRGESRWKDTTFSQSRKYTQAGKARKPTWASYRSITSYTDKVFILMDFQSPEDVNTGGDEEEDLAIEDLPPLHRLSDIAYLDYARGFQYPDKESPNSEHSSTPSSWFLLKNVGGNEETADRQQDLSVISWCLSLHNLQLQPWPGTTFPIGSKCFKAILGTYPSYEIAGFLIEHKYRFPEAALASVTVFSEDDGVSLLWFGGKLDLRALKFAGKVNEGYEKVNVGKLEFPYPLIPEKVGQEQAQVTTLPFRGKKRPASEISE</sequence>
<protein>
    <submittedName>
        <fullName evidence="1">Uncharacterized protein</fullName>
    </submittedName>
</protein>
<dbReference type="EMBL" id="JABCIY010000216">
    <property type="protein sequence ID" value="KAF7188107.1"/>
    <property type="molecule type" value="Genomic_DNA"/>
</dbReference>
<accession>A0A8H6RCU0</accession>
<dbReference type="Proteomes" id="UP000660729">
    <property type="component" value="Unassembled WGS sequence"/>
</dbReference>
<dbReference type="OrthoDB" id="3630761at2759"/>
<organism evidence="1 2">
    <name type="scientific">Pseudocercospora fuligena</name>
    <dbReference type="NCBI Taxonomy" id="685502"/>
    <lineage>
        <taxon>Eukaryota</taxon>
        <taxon>Fungi</taxon>
        <taxon>Dikarya</taxon>
        <taxon>Ascomycota</taxon>
        <taxon>Pezizomycotina</taxon>
        <taxon>Dothideomycetes</taxon>
        <taxon>Dothideomycetidae</taxon>
        <taxon>Mycosphaerellales</taxon>
        <taxon>Mycosphaerellaceae</taxon>
        <taxon>Pseudocercospora</taxon>
    </lineage>
</organism>
<reference evidence="1" key="1">
    <citation type="submission" date="2020-04" db="EMBL/GenBank/DDBJ databases">
        <title>Draft genome resource of the tomato pathogen Pseudocercospora fuligena.</title>
        <authorList>
            <person name="Zaccaron A."/>
        </authorList>
    </citation>
    <scope>NUCLEOTIDE SEQUENCE</scope>
    <source>
        <strain evidence="1">PF001</strain>
    </source>
</reference>
<evidence type="ECO:0000313" key="2">
    <source>
        <dbReference type="Proteomes" id="UP000660729"/>
    </source>
</evidence>
<proteinExistence type="predicted"/>
<evidence type="ECO:0000313" key="1">
    <source>
        <dbReference type="EMBL" id="KAF7188107.1"/>
    </source>
</evidence>
<comment type="caution">
    <text evidence="1">The sequence shown here is derived from an EMBL/GenBank/DDBJ whole genome shotgun (WGS) entry which is preliminary data.</text>
</comment>
<keyword evidence="2" id="KW-1185">Reference proteome</keyword>